<organism evidence="3 4">
    <name type="scientific">Metallibacterium scheffleri</name>
    <dbReference type="NCBI Taxonomy" id="993689"/>
    <lineage>
        <taxon>Bacteria</taxon>
        <taxon>Pseudomonadati</taxon>
        <taxon>Pseudomonadota</taxon>
        <taxon>Gammaproteobacteria</taxon>
        <taxon>Lysobacterales</taxon>
        <taxon>Rhodanobacteraceae</taxon>
        <taxon>Metallibacterium</taxon>
    </lineage>
</organism>
<dbReference type="AlphaFoldDB" id="A0A4S3KFH5"/>
<dbReference type="Gene3D" id="3.30.870.10">
    <property type="entry name" value="Endonuclease Chain A"/>
    <property type="match status" value="2"/>
</dbReference>
<dbReference type="InterPro" id="IPR050874">
    <property type="entry name" value="Diverse_PLD-related"/>
</dbReference>
<feature type="domain" description="PLD phosphodiesterase" evidence="2">
    <location>
        <begin position="344"/>
        <end position="371"/>
    </location>
</feature>
<dbReference type="Proteomes" id="UP000307749">
    <property type="component" value="Unassembled WGS sequence"/>
</dbReference>
<dbReference type="GO" id="GO:0006793">
    <property type="term" value="P:phosphorus metabolic process"/>
    <property type="evidence" value="ECO:0007669"/>
    <property type="project" value="UniProtKB-ARBA"/>
</dbReference>
<accession>A0A4S3KFH5</accession>
<feature type="signal peptide" evidence="1">
    <location>
        <begin position="1"/>
        <end position="27"/>
    </location>
</feature>
<reference evidence="3 4" key="1">
    <citation type="submission" date="2017-02" db="EMBL/GenBank/DDBJ databases">
        <title>Whole genome sequencing of Metallibacterium scheffleri DSM 24874 (T).</title>
        <authorList>
            <person name="Kumar S."/>
            <person name="Patil P."/>
            <person name="Patil P.B."/>
        </authorList>
    </citation>
    <scope>NUCLEOTIDE SEQUENCE [LARGE SCALE GENOMIC DNA]</scope>
    <source>
        <strain evidence="3 4">DSM 24874</strain>
    </source>
</reference>
<dbReference type="OrthoDB" id="9814092at2"/>
<dbReference type="STRING" id="993689.GCA_002077135_01846"/>
<dbReference type="Pfam" id="PF13091">
    <property type="entry name" value="PLDc_2"/>
    <property type="match status" value="2"/>
</dbReference>
<dbReference type="GO" id="GO:0003824">
    <property type="term" value="F:catalytic activity"/>
    <property type="evidence" value="ECO:0007669"/>
    <property type="project" value="InterPro"/>
</dbReference>
<sequence length="419" mass="45959">MPVRARRCLLLGGAALLAMLLSSAVLARSAPPALQIVESVPVGTIYGQPGVPRTQAIWLDLINHAQKSIDLAAFYISNQPGAALQPVLDALIRRAAAGVKVRILLDATFMKESRAAYDLLAGKPGIDIRILPVDKLTGGVLHAKYFIVDDHVVFVGSQNWDWRALTQIHEIGAVVRSTRMAKTFTAAFDFDWQLAADPNLPAARRRAVQPPDFAPVTAQDPLVLQQDGAPLVISAGFSPRALMPDWLDPELPQLLRLIDGAQHTLDIQVMTLSAFKDYGPKGWWPALDSALRDAAARGVRVRIIVADWALREPMQAYLKSLALMPNISIKYSTLPEAPQGFIPYARVEHCKYAVADDRMSYIGTGNWSWSYFATTVDASLFITGKAPAQTLSAIFNRDWNGPYVQRIEPGGHYAPPRVR</sequence>
<evidence type="ECO:0000259" key="2">
    <source>
        <dbReference type="PROSITE" id="PS50035"/>
    </source>
</evidence>
<keyword evidence="4" id="KW-1185">Reference proteome</keyword>
<dbReference type="PANTHER" id="PTHR10185:SF26">
    <property type="entry name" value="PHOSPHOLIPASE D FAMILY, MEMBER 7"/>
    <property type="match status" value="1"/>
</dbReference>
<dbReference type="EMBL" id="MWQO01000062">
    <property type="protein sequence ID" value="THD07317.1"/>
    <property type="molecule type" value="Genomic_DNA"/>
</dbReference>
<keyword evidence="1" id="KW-0732">Signal</keyword>
<evidence type="ECO:0000313" key="3">
    <source>
        <dbReference type="EMBL" id="THD07317.1"/>
    </source>
</evidence>
<proteinExistence type="predicted"/>
<dbReference type="SUPFAM" id="SSF56024">
    <property type="entry name" value="Phospholipase D/nuclease"/>
    <property type="match status" value="2"/>
</dbReference>
<evidence type="ECO:0000313" key="4">
    <source>
        <dbReference type="Proteomes" id="UP000307749"/>
    </source>
</evidence>
<dbReference type="PANTHER" id="PTHR10185">
    <property type="entry name" value="PHOSPHOLIPASE D - RELATED"/>
    <property type="match status" value="1"/>
</dbReference>
<feature type="chain" id="PRO_5020323090" evidence="1">
    <location>
        <begin position="28"/>
        <end position="419"/>
    </location>
</feature>
<dbReference type="SMART" id="SM00155">
    <property type="entry name" value="PLDc"/>
    <property type="match status" value="2"/>
</dbReference>
<dbReference type="InterPro" id="IPR001736">
    <property type="entry name" value="PLipase_D/transphosphatidylase"/>
</dbReference>
<dbReference type="PROSITE" id="PS50035">
    <property type="entry name" value="PLD"/>
    <property type="match status" value="2"/>
</dbReference>
<protein>
    <submittedName>
        <fullName evidence="3">Phospholipase</fullName>
    </submittedName>
</protein>
<gene>
    <name evidence="3" type="ORF">B1806_15190</name>
</gene>
<feature type="domain" description="PLD phosphodiesterase" evidence="2">
    <location>
        <begin position="137"/>
        <end position="164"/>
    </location>
</feature>
<dbReference type="InterPro" id="IPR025202">
    <property type="entry name" value="PLD-like_dom"/>
</dbReference>
<evidence type="ECO:0000256" key="1">
    <source>
        <dbReference type="SAM" id="SignalP"/>
    </source>
</evidence>
<comment type="caution">
    <text evidence="3">The sequence shown here is derived from an EMBL/GenBank/DDBJ whole genome shotgun (WGS) entry which is preliminary data.</text>
</comment>
<dbReference type="CDD" id="cd09107">
    <property type="entry name" value="PLDc_vPLD3_4_5_like_2"/>
    <property type="match status" value="1"/>
</dbReference>
<name>A0A4S3KFH5_9GAMM</name>